<evidence type="ECO:0000313" key="1">
    <source>
        <dbReference type="EMBL" id="KAH9328462.1"/>
    </source>
</evidence>
<proteinExistence type="predicted"/>
<name>A0AA38LP57_TAXCH</name>
<gene>
    <name evidence="1" type="ORF">KI387_000570</name>
</gene>
<comment type="caution">
    <text evidence="1">The sequence shown here is derived from an EMBL/GenBank/DDBJ whole genome shotgun (WGS) entry which is preliminary data.</text>
</comment>
<sequence length="74" mass="8458">NIAADRVLLNKRLKKEAPSWTQEMTQAVKRIKKQVRELPVMSLPGPGKRLLNVTPANNFGELFSKRKAEDDKEK</sequence>
<dbReference type="Proteomes" id="UP000824469">
    <property type="component" value="Unassembled WGS sequence"/>
</dbReference>
<dbReference type="EMBL" id="JAHRHJ020000001">
    <property type="protein sequence ID" value="KAH9328462.1"/>
    <property type="molecule type" value="Genomic_DNA"/>
</dbReference>
<keyword evidence="2" id="KW-1185">Reference proteome</keyword>
<protein>
    <submittedName>
        <fullName evidence="1">Uncharacterized protein</fullName>
    </submittedName>
</protein>
<evidence type="ECO:0000313" key="2">
    <source>
        <dbReference type="Proteomes" id="UP000824469"/>
    </source>
</evidence>
<organism evidence="1 2">
    <name type="scientific">Taxus chinensis</name>
    <name type="common">Chinese yew</name>
    <name type="synonym">Taxus wallichiana var. chinensis</name>
    <dbReference type="NCBI Taxonomy" id="29808"/>
    <lineage>
        <taxon>Eukaryota</taxon>
        <taxon>Viridiplantae</taxon>
        <taxon>Streptophyta</taxon>
        <taxon>Embryophyta</taxon>
        <taxon>Tracheophyta</taxon>
        <taxon>Spermatophyta</taxon>
        <taxon>Pinopsida</taxon>
        <taxon>Pinidae</taxon>
        <taxon>Conifers II</taxon>
        <taxon>Cupressales</taxon>
        <taxon>Taxaceae</taxon>
        <taxon>Taxus</taxon>
    </lineage>
</organism>
<feature type="non-terminal residue" evidence="1">
    <location>
        <position position="74"/>
    </location>
</feature>
<reference evidence="1 2" key="1">
    <citation type="journal article" date="2021" name="Nat. Plants">
        <title>The Taxus genome provides insights into paclitaxel biosynthesis.</title>
        <authorList>
            <person name="Xiong X."/>
            <person name="Gou J."/>
            <person name="Liao Q."/>
            <person name="Li Y."/>
            <person name="Zhou Q."/>
            <person name="Bi G."/>
            <person name="Li C."/>
            <person name="Du R."/>
            <person name="Wang X."/>
            <person name="Sun T."/>
            <person name="Guo L."/>
            <person name="Liang H."/>
            <person name="Lu P."/>
            <person name="Wu Y."/>
            <person name="Zhang Z."/>
            <person name="Ro D.K."/>
            <person name="Shang Y."/>
            <person name="Huang S."/>
            <person name="Yan J."/>
        </authorList>
    </citation>
    <scope>NUCLEOTIDE SEQUENCE [LARGE SCALE GENOMIC DNA]</scope>
    <source>
        <strain evidence="1">Ta-2019</strain>
    </source>
</reference>
<accession>A0AA38LP57</accession>
<feature type="non-terminal residue" evidence="1">
    <location>
        <position position="1"/>
    </location>
</feature>
<dbReference type="AlphaFoldDB" id="A0AA38LP57"/>